<dbReference type="InterPro" id="IPR029063">
    <property type="entry name" value="SAM-dependent_MTases_sf"/>
</dbReference>
<name>A0ABS0AYL7_9BACT</name>
<dbReference type="CDD" id="cd02440">
    <property type="entry name" value="AdoMet_MTases"/>
    <property type="match status" value="1"/>
</dbReference>
<dbReference type="SUPFAM" id="SSF53335">
    <property type="entry name" value="S-adenosyl-L-methionine-dependent methyltransferases"/>
    <property type="match status" value="1"/>
</dbReference>
<dbReference type="EMBL" id="JAAEJV010000009">
    <property type="protein sequence ID" value="MBF5059055.1"/>
    <property type="molecule type" value="Genomic_DNA"/>
</dbReference>
<protein>
    <recommendedName>
        <fullName evidence="3">Methyltransferase domain-containing protein</fullName>
    </recommendedName>
</protein>
<reference evidence="1 2" key="1">
    <citation type="submission" date="2020-01" db="EMBL/GenBank/DDBJ databases">
        <title>Draft genome sequence of Cand. Neptunochlamydia vexilliferae K9.</title>
        <authorList>
            <person name="Schulz F."/>
            <person name="Koestlbacher S."/>
            <person name="Wascher F."/>
            <person name="Pizzetti I."/>
            <person name="Horn M."/>
        </authorList>
    </citation>
    <scope>NUCLEOTIDE SEQUENCE [LARGE SCALE GENOMIC DNA]</scope>
    <source>
        <strain evidence="1 2">K9</strain>
    </source>
</reference>
<accession>A0ABS0AYL7</accession>
<gene>
    <name evidence="1" type="ORF">NEPTK9_000560</name>
</gene>
<dbReference type="Proteomes" id="UP001194714">
    <property type="component" value="Unassembled WGS sequence"/>
</dbReference>
<proteinExistence type="predicted"/>
<keyword evidence="2" id="KW-1185">Reference proteome</keyword>
<dbReference type="Pfam" id="PF13489">
    <property type="entry name" value="Methyltransf_23"/>
    <property type="match status" value="1"/>
</dbReference>
<evidence type="ECO:0008006" key="3">
    <source>
        <dbReference type="Google" id="ProtNLM"/>
    </source>
</evidence>
<dbReference type="PANTHER" id="PTHR43861">
    <property type="entry name" value="TRANS-ACONITATE 2-METHYLTRANSFERASE-RELATED"/>
    <property type="match status" value="1"/>
</dbReference>
<evidence type="ECO:0000313" key="1">
    <source>
        <dbReference type="EMBL" id="MBF5059055.1"/>
    </source>
</evidence>
<sequence>MDTIDEKTKLFADQSFKFGPHWSFNFRNDPKRLGFVLSRYKFSSKILGKRRHILELGCSDGIGATLLAQNSSKYMGIDLDEPALKAAQDNLQEDKYTFLFDDFMGKNYGLFDGVVSLDVVEHILPEHEALYFDTIYQNMTEDGVCVIGTPNVTAAPYASKASQLGHVNLFSQQRLTDTLKKYFHQVLPFGINDEVMHTGFGSMAHYIVCVACHKKEVVLSTTPP</sequence>
<comment type="caution">
    <text evidence="1">The sequence shown here is derived from an EMBL/GenBank/DDBJ whole genome shotgun (WGS) entry which is preliminary data.</text>
</comment>
<organism evidence="1 2">
    <name type="scientific">Candidatus Neptunichlamydia vexilliferae</name>
    <dbReference type="NCBI Taxonomy" id="1651774"/>
    <lineage>
        <taxon>Bacteria</taxon>
        <taxon>Pseudomonadati</taxon>
        <taxon>Chlamydiota</taxon>
        <taxon>Chlamydiia</taxon>
        <taxon>Parachlamydiales</taxon>
        <taxon>Simkaniaceae</taxon>
        <taxon>Candidatus Neptunichlamydia</taxon>
    </lineage>
</organism>
<evidence type="ECO:0000313" key="2">
    <source>
        <dbReference type="Proteomes" id="UP001194714"/>
    </source>
</evidence>
<dbReference type="PANTHER" id="PTHR43861:SF6">
    <property type="entry name" value="METHYLTRANSFERASE TYPE 11"/>
    <property type="match status" value="1"/>
</dbReference>
<dbReference type="Gene3D" id="3.40.50.150">
    <property type="entry name" value="Vaccinia Virus protein VP39"/>
    <property type="match status" value="1"/>
</dbReference>
<dbReference type="RefSeq" id="WP_194847357.1">
    <property type="nucleotide sequence ID" value="NZ_JAAEJV010000009.1"/>
</dbReference>